<evidence type="ECO:0000313" key="2">
    <source>
        <dbReference type="Proteomes" id="UP000250157"/>
    </source>
</evidence>
<accession>A0A2Z5ZC23</accession>
<dbReference type="KEGG" id="vg:65108307"/>
<dbReference type="EMBL" id="LC371242">
    <property type="protein sequence ID" value="BBC78168.1"/>
    <property type="molecule type" value="Genomic_DNA"/>
</dbReference>
<evidence type="ECO:0000313" key="1">
    <source>
        <dbReference type="EMBL" id="BBC78168.1"/>
    </source>
</evidence>
<dbReference type="Proteomes" id="UP000250157">
    <property type="component" value="Segment"/>
</dbReference>
<sequence>MTVQTKQEALEALRSLLKEHFVQLGCGEKEISLEELIIARDGNDSLNEIYEIIDRG</sequence>
<keyword evidence="2" id="KW-1185">Reference proteome</keyword>
<reference evidence="1 2" key="1">
    <citation type="submission" date="2018-02" db="EMBL/GenBank/DDBJ databases">
        <title>Full genome sequencing of a novel polyvalent bacteriophage as one of T4-Family member.</title>
        <authorList>
            <person name="Kawasaki T."/>
            <person name="Saad A.M."/>
            <person name="Yamada T."/>
        </authorList>
    </citation>
    <scope>NUCLEOTIDE SEQUENCE [LARGE SCALE GENOMIC DNA]</scope>
    <source>
        <strain evidence="1 2">EcS1</strain>
    </source>
</reference>
<organism evidence="1 2">
    <name type="scientific">Escherichia phage EcS1</name>
    <dbReference type="NCBI Taxonomy" id="2083276"/>
    <lineage>
        <taxon>Viruses</taxon>
        <taxon>Duplodnaviria</taxon>
        <taxon>Heunggongvirae</taxon>
        <taxon>Uroviricota</taxon>
        <taxon>Caudoviricetes</taxon>
        <taxon>Pantevenvirales</taxon>
        <taxon>Straboviridae</taxon>
        <taxon>Tevenvirinae</taxon>
        <taxon>Kagamiyamavirus</taxon>
        <taxon>Kagamiyamavirus ecs1</taxon>
    </lineage>
</organism>
<name>A0A2Z5ZC23_9CAUD</name>
<protein>
    <submittedName>
        <fullName evidence="1">Uncharacterized protein</fullName>
    </submittedName>
</protein>
<proteinExistence type="predicted"/>
<dbReference type="GeneID" id="65108307"/>
<dbReference type="RefSeq" id="YP_010090815.1">
    <property type="nucleotide sequence ID" value="NC_055721.1"/>
</dbReference>